<comment type="caution">
    <text evidence="2">The sequence shown here is derived from an EMBL/GenBank/DDBJ whole genome shotgun (WGS) entry which is preliminary data.</text>
</comment>
<dbReference type="PANTHER" id="PTHR45749:SF21">
    <property type="entry name" value="DUF4371 DOMAIN-CONTAINING PROTEIN"/>
    <property type="match status" value="1"/>
</dbReference>
<feature type="domain" description="DUF4371" evidence="1">
    <location>
        <begin position="146"/>
        <end position="302"/>
    </location>
</feature>
<dbReference type="AlphaFoldDB" id="A0A6G0VUJ8"/>
<evidence type="ECO:0000313" key="2">
    <source>
        <dbReference type="EMBL" id="KAF0709155.1"/>
    </source>
</evidence>
<evidence type="ECO:0000313" key="3">
    <source>
        <dbReference type="Proteomes" id="UP000478052"/>
    </source>
</evidence>
<accession>A0A6G0VUJ8</accession>
<reference evidence="2 3" key="1">
    <citation type="submission" date="2019-08" db="EMBL/GenBank/DDBJ databases">
        <title>Whole genome of Aphis craccivora.</title>
        <authorList>
            <person name="Voronova N.V."/>
            <person name="Shulinski R.S."/>
            <person name="Bandarenka Y.V."/>
            <person name="Zhorov D.G."/>
            <person name="Warner D."/>
        </authorList>
    </citation>
    <scope>NUCLEOTIDE SEQUENCE [LARGE SCALE GENOMIC DNA]</scope>
    <source>
        <strain evidence="2">180601</strain>
        <tissue evidence="2">Whole Body</tissue>
    </source>
</reference>
<organism evidence="2 3">
    <name type="scientific">Aphis craccivora</name>
    <name type="common">Cowpea aphid</name>
    <dbReference type="NCBI Taxonomy" id="307492"/>
    <lineage>
        <taxon>Eukaryota</taxon>
        <taxon>Metazoa</taxon>
        <taxon>Ecdysozoa</taxon>
        <taxon>Arthropoda</taxon>
        <taxon>Hexapoda</taxon>
        <taxon>Insecta</taxon>
        <taxon>Pterygota</taxon>
        <taxon>Neoptera</taxon>
        <taxon>Paraneoptera</taxon>
        <taxon>Hemiptera</taxon>
        <taxon>Sternorrhyncha</taxon>
        <taxon>Aphidomorpha</taxon>
        <taxon>Aphidoidea</taxon>
        <taxon>Aphididae</taxon>
        <taxon>Aphidini</taxon>
        <taxon>Aphis</taxon>
        <taxon>Aphis</taxon>
    </lineage>
</organism>
<sequence>MEIHKINIIQKFQRDWLNKFPWLSYSAKDCGAYCRICVLFGRDFGGIGDQKLGVLTLQPLSKYKNAIADFKKHSTLNYHALSIVKSEHFCASYEGKDVSVDVQLDSNLKKQIAINRKKILPIVKTILFCGKQNISLRGHRHETGNIFHQNSDFIENDGNFRALLRFRIESGDSDLNEHLQNSNKNATFISAVTQNDIIQCCGDIVIKKIVEKVKKATYFSILADETTDTSHVEQLSISIRYVDSDSKTIREDFVKFLKVIDLSGEALGKTITELIEQIGLSLMNLRGQGYDGAANMSGKFKGTQAYILKHQPLATYVHCYSHCLNLVLVKACSVQPVRNTIGIVEEVTNFIRDSPKRIEIFKNENIKHYPNLNSDTLLKLCTTRWVEHHEAFIRFNQMLPAIVSFLEYMIENSDGQILTKI</sequence>
<dbReference type="InterPro" id="IPR025398">
    <property type="entry name" value="DUF4371"/>
</dbReference>
<dbReference type="PANTHER" id="PTHR45749">
    <property type="match status" value="1"/>
</dbReference>
<dbReference type="Pfam" id="PF14291">
    <property type="entry name" value="DUF4371"/>
    <property type="match status" value="1"/>
</dbReference>
<dbReference type="Proteomes" id="UP000478052">
    <property type="component" value="Unassembled WGS sequence"/>
</dbReference>
<keyword evidence="3" id="KW-1185">Reference proteome</keyword>
<gene>
    <name evidence="2" type="ORF">FWK35_00033023</name>
</gene>
<protein>
    <submittedName>
        <fullName evidence="2">Zinc finger MYM-type protein 1-like</fullName>
    </submittedName>
</protein>
<name>A0A6G0VUJ8_APHCR</name>
<dbReference type="OrthoDB" id="6604085at2759"/>
<dbReference type="SUPFAM" id="SSF53098">
    <property type="entry name" value="Ribonuclease H-like"/>
    <property type="match status" value="1"/>
</dbReference>
<evidence type="ECO:0000259" key="1">
    <source>
        <dbReference type="Pfam" id="PF14291"/>
    </source>
</evidence>
<dbReference type="EMBL" id="VUJU01011987">
    <property type="protein sequence ID" value="KAF0709155.1"/>
    <property type="molecule type" value="Genomic_DNA"/>
</dbReference>
<proteinExistence type="predicted"/>
<dbReference type="InterPro" id="IPR012337">
    <property type="entry name" value="RNaseH-like_sf"/>
</dbReference>